<dbReference type="Gene3D" id="1.20.120.160">
    <property type="entry name" value="HPT domain"/>
    <property type="match status" value="1"/>
</dbReference>
<evidence type="ECO:0000256" key="6">
    <source>
        <dbReference type="ARBA" id="ARBA00022679"/>
    </source>
</evidence>
<feature type="domain" description="Response regulatory" evidence="19">
    <location>
        <begin position="1242"/>
        <end position="1362"/>
    </location>
</feature>
<evidence type="ECO:0000256" key="3">
    <source>
        <dbReference type="ARBA" id="ARBA00012438"/>
    </source>
</evidence>
<feature type="modified residue" description="4-aspartylphosphate" evidence="17">
    <location>
        <position position="1437"/>
    </location>
</feature>
<dbReference type="InterPro" id="IPR036641">
    <property type="entry name" value="HPT_dom_sf"/>
</dbReference>
<dbReference type="Gene3D" id="3.40.50.2300">
    <property type="match status" value="2"/>
</dbReference>
<keyword evidence="8" id="KW-0547">Nucleotide-binding</keyword>
<dbReference type="Pfam" id="PF02518">
    <property type="entry name" value="HATPase_c"/>
    <property type="match status" value="1"/>
</dbReference>
<dbReference type="InterPro" id="IPR004358">
    <property type="entry name" value="Sig_transdc_His_kin-like_C"/>
</dbReference>
<feature type="domain" description="PAC" evidence="21">
    <location>
        <begin position="931"/>
        <end position="982"/>
    </location>
</feature>
<dbReference type="Gene3D" id="2.60.40.10">
    <property type="entry name" value="Immunoglobulins"/>
    <property type="match status" value="1"/>
</dbReference>
<dbReference type="SUPFAM" id="SSF47384">
    <property type="entry name" value="Homodimeric domain of signal transducing histidine kinase"/>
    <property type="match status" value="1"/>
</dbReference>
<dbReference type="InterPro" id="IPR003594">
    <property type="entry name" value="HATPase_dom"/>
</dbReference>
<dbReference type="PROSITE" id="PS50113">
    <property type="entry name" value="PAC"/>
    <property type="match status" value="1"/>
</dbReference>
<dbReference type="SUPFAM" id="SSF52172">
    <property type="entry name" value="CheY-like"/>
    <property type="match status" value="2"/>
</dbReference>
<feature type="domain" description="Response regulatory" evidence="19">
    <location>
        <begin position="1388"/>
        <end position="1505"/>
    </location>
</feature>
<evidence type="ECO:0000256" key="17">
    <source>
        <dbReference type="PROSITE-ProRule" id="PRU00169"/>
    </source>
</evidence>
<dbReference type="CDD" id="cd00082">
    <property type="entry name" value="HisKA"/>
    <property type="match status" value="1"/>
</dbReference>
<keyword evidence="10" id="KW-0067">ATP-binding</keyword>
<dbReference type="PANTHER" id="PTHR45339">
    <property type="entry name" value="HYBRID SIGNAL TRANSDUCTION HISTIDINE KINASE J"/>
    <property type="match status" value="1"/>
</dbReference>
<dbReference type="CDD" id="cd00088">
    <property type="entry name" value="HPT"/>
    <property type="match status" value="1"/>
</dbReference>
<dbReference type="CDD" id="cd16922">
    <property type="entry name" value="HATPase_EvgS-ArcB-TorS-like"/>
    <property type="match status" value="1"/>
</dbReference>
<keyword evidence="4" id="KW-1003">Cell membrane</keyword>
<keyword evidence="7" id="KW-0812">Transmembrane</keyword>
<evidence type="ECO:0000256" key="4">
    <source>
        <dbReference type="ARBA" id="ARBA00022475"/>
    </source>
</evidence>
<evidence type="ECO:0000256" key="12">
    <source>
        <dbReference type="ARBA" id="ARBA00023012"/>
    </source>
</evidence>
<protein>
    <recommendedName>
        <fullName evidence="15">Sensory/regulatory protein RpfC</fullName>
        <ecNumber evidence="3">2.7.13.3</ecNumber>
    </recommendedName>
</protein>
<dbReference type="SUPFAM" id="SSF63829">
    <property type="entry name" value="Calcium-dependent phosphotriesterase"/>
    <property type="match status" value="3"/>
</dbReference>
<accession>A0A975GGW6</accession>
<dbReference type="PROSITE" id="PS50112">
    <property type="entry name" value="PAS"/>
    <property type="match status" value="1"/>
</dbReference>
<dbReference type="InterPro" id="IPR001789">
    <property type="entry name" value="Sig_transdc_resp-reg_receiver"/>
</dbReference>
<dbReference type="PANTHER" id="PTHR45339:SF1">
    <property type="entry name" value="HYBRID SIGNAL TRANSDUCTION HISTIDINE KINASE J"/>
    <property type="match status" value="1"/>
</dbReference>
<dbReference type="Proteomes" id="UP000663720">
    <property type="component" value="Chromosome"/>
</dbReference>
<evidence type="ECO:0000256" key="2">
    <source>
        <dbReference type="ARBA" id="ARBA00004651"/>
    </source>
</evidence>
<dbReference type="SUPFAM" id="SSF55785">
    <property type="entry name" value="PYP-like sensor domain (PAS domain)"/>
    <property type="match status" value="1"/>
</dbReference>
<dbReference type="Pfam" id="PF07494">
    <property type="entry name" value="Reg_prop"/>
    <property type="match status" value="12"/>
</dbReference>
<dbReference type="Gene3D" id="2.130.10.10">
    <property type="entry name" value="YVTN repeat-like/Quinoprotein amine dehydrogenase"/>
    <property type="match status" value="4"/>
</dbReference>
<dbReference type="InterPro" id="IPR013655">
    <property type="entry name" value="PAS_fold_3"/>
</dbReference>
<evidence type="ECO:0000256" key="9">
    <source>
        <dbReference type="ARBA" id="ARBA00022777"/>
    </source>
</evidence>
<keyword evidence="5 17" id="KW-0597">Phosphoprotein</keyword>
<dbReference type="Gene3D" id="3.30.565.10">
    <property type="entry name" value="Histidine kinase-like ATPase, C-terminal domain"/>
    <property type="match status" value="1"/>
</dbReference>
<dbReference type="InterPro" id="IPR035965">
    <property type="entry name" value="PAS-like_dom_sf"/>
</dbReference>
<dbReference type="NCBIfam" id="TIGR00229">
    <property type="entry name" value="sensory_box"/>
    <property type="match status" value="1"/>
</dbReference>
<evidence type="ECO:0000259" key="21">
    <source>
        <dbReference type="PROSITE" id="PS50113"/>
    </source>
</evidence>
<feature type="modified residue" description="4-aspartylphosphate" evidence="17">
    <location>
        <position position="1295"/>
    </location>
</feature>
<evidence type="ECO:0000256" key="5">
    <source>
        <dbReference type="ARBA" id="ARBA00022553"/>
    </source>
</evidence>
<keyword evidence="13" id="KW-0472">Membrane</keyword>
<evidence type="ECO:0000256" key="10">
    <source>
        <dbReference type="ARBA" id="ARBA00022840"/>
    </source>
</evidence>
<feature type="domain" description="Histidine kinase" evidence="18">
    <location>
        <begin position="1000"/>
        <end position="1224"/>
    </location>
</feature>
<dbReference type="EC" id="2.7.13.3" evidence="3"/>
<dbReference type="PROSITE" id="PS50894">
    <property type="entry name" value="HPT"/>
    <property type="match status" value="1"/>
</dbReference>
<comment type="catalytic activity">
    <reaction evidence="1">
        <text>ATP + protein L-histidine = ADP + protein N-phospho-L-histidine.</text>
        <dbReference type="EC" id="2.7.13.3"/>
    </reaction>
</comment>
<dbReference type="FunFam" id="2.60.40.10:FF:000791">
    <property type="entry name" value="Two-component system sensor histidine kinase/response regulator"/>
    <property type="match status" value="1"/>
</dbReference>
<evidence type="ECO:0000256" key="15">
    <source>
        <dbReference type="ARBA" id="ARBA00068150"/>
    </source>
</evidence>
<evidence type="ECO:0000256" key="11">
    <source>
        <dbReference type="ARBA" id="ARBA00022989"/>
    </source>
</evidence>
<dbReference type="CDD" id="cd00130">
    <property type="entry name" value="PAS"/>
    <property type="match status" value="1"/>
</dbReference>
<organism evidence="23 24">
    <name type="scientific">Desulfonema limicola</name>
    <dbReference type="NCBI Taxonomy" id="45656"/>
    <lineage>
        <taxon>Bacteria</taxon>
        <taxon>Pseudomonadati</taxon>
        <taxon>Thermodesulfobacteriota</taxon>
        <taxon>Desulfobacteria</taxon>
        <taxon>Desulfobacterales</taxon>
        <taxon>Desulfococcaceae</taxon>
        <taxon>Desulfonema</taxon>
    </lineage>
</organism>
<dbReference type="EMBL" id="CP061799">
    <property type="protein sequence ID" value="QTA80623.1"/>
    <property type="molecule type" value="Genomic_DNA"/>
</dbReference>
<dbReference type="PROSITE" id="PS50109">
    <property type="entry name" value="HIS_KIN"/>
    <property type="match status" value="1"/>
</dbReference>
<evidence type="ECO:0000313" key="24">
    <source>
        <dbReference type="Proteomes" id="UP000663720"/>
    </source>
</evidence>
<sequence length="1732" mass="198713">MEQAVRFEHLSIEQGLSQSTVRSMIQDSKGFMWFGTDDGLNRYDGYTFKTYKSDANDPYSLIHNLIWSICEDHMGILWIGTHEGLSRFDRNKEKFEKYIPDINNPGSLSQKLVRTIYEDSSNTLWIGTNQGLNQYNRKTDSFIHYNHNPDDPYSLSHDSVRVLFEDSRGNLWIGTYEGLNRFDRKNKRFIRYYHEPDNINSLTHNRIRAVYEDKLQNIWIGTLNGLNSYNPDTQTFTRYKSDPDNPYSISHNSIRSIYTDTKGRIWIGTDGGGLNQWDIEKKQFVHFKHDYLEPSSLSHNRIRAVYEDKSGILWIGTYKGGLNKLNLRTRFLHFRIKHNDPDNFNNNRIRSICEDSFNNLWIGTNEGLNRINRDTREVVKYHQIFQDSARLSKNSVFAIIEDHSGFLWAGTNGSGLFKFDLNNDHYVQYQNDPENSHSLGDDRIRCLYEDTKGRLWIGTYSGGLNQFDRKTGRFIKYPDFFNTQSSSERIIYDIHENNKGILYIATGNGLIAFNIDQRKYKHYQRIPEHPKTLSDNGVLTIHEDSSGILWIGTYNGLNRFDPDSDSKEFIHYKEKQGLPNNVVYGILEDNKGCLWLSTNKGLAKFDIKLNTFTCYDVQHNIQDKEFYPVAYHKTKAGEMIFGGVNGFNTFFPDKIEDNSNSFPVVLTDFKLFGISVPIGRLSDGRSILENSISETSNISLSYKDTVISFEFTVLDYTIPEKNQYSYKMEGFDQDWMFSGSRHFITYTNLPPGQYTFRVKGANSSQIWSNKEASINISIMPPWWKKTWFIILIFFLVTGIITAMYRLRINAVEYRSKSLAVQVDLRTRELTRSNIQLQQEIKERKRVAEALQERERSMKTLVGNLPGLTYRSRNDRHWTKEFVSEGCFQLTGYRPEAFINNNEISFYEIIHEDDREKIWNEVQKALKKRQPFRFIYRINDKNGLEKWVWEQGQGVYENGKIIALEGLIHDITETKEAEKALKQAKTAAEAASRAKSEFLAKMSHEIRTPLNAIVGLTYLAMQTELTVRQRDYLTKIKVSSQILLGVINDILDFSKIEAGKMKLEFTEFTLDEVLETLSHLIKGQAEQKEIEVLFSVDENVPQFLTGDPLRLGQILVNLTGNAVKFTQSGEIIVSVKPADKQDWSSGLIKLLFSVKDTGIGIPPEKISLLFEPFAQADGSTTRQFGGTGLGLSICRRLVEMMGGEINVKSTPGQGSIFSFTAEFGMVYEEEKYWALPSYLEGAKVLLVDDNQSSLKILQAMFLSFSFAPTLSYSGNNAVSILENNTGENSFKLVCLDWKMPGMDGYETLKLIKENPRIKNKPKIIMISGYGETMLENPDNKGVDAILIKPVSRTVLFNTIIEIFDKKNIKKHIHVRQDAIQIFENLSKAKILIVEDNKINQQVARELLESAGITVEIAENGRKAIEAVQNSCFDLILMDVQMPEMDGYEATKAIRNMNSQASKIPVIAMTAHAMARELENCLNAGMDDYVSKPIDPDKMFLVLNKWIDKKILKTDTMTLELPIKSSSHISNDLPGIDKKSGLKRVAGNWKLYKKMLKEFYADYSDTGRSIEKWVKNGDFEKIARLAHTIKGLSGNMGADNLYKAADELELAIRNKEFDEYIEYIDKFEKSLDQVLKSVKCINSPDQAADTLDQCRIIDFQKINNILQNLQKTLKEGDSEALDYAEQLKTAARGTGQIDNINYMAEQINNFDFDDALNTLADIKISINNYDQKRI</sequence>
<name>A0A975GGW6_9BACT</name>
<dbReference type="InterPro" id="IPR005467">
    <property type="entry name" value="His_kinase_dom"/>
</dbReference>
<dbReference type="CDD" id="cd17546">
    <property type="entry name" value="REC_hyHK_CKI1_RcsC-like"/>
    <property type="match status" value="2"/>
</dbReference>
<dbReference type="SMART" id="SM00387">
    <property type="entry name" value="HATPase_c"/>
    <property type="match status" value="1"/>
</dbReference>
<comment type="subunit">
    <text evidence="14">At low DSF concentrations, interacts with RpfF.</text>
</comment>
<dbReference type="InterPro" id="IPR011006">
    <property type="entry name" value="CheY-like_superfamily"/>
</dbReference>
<dbReference type="GO" id="GO:0005524">
    <property type="term" value="F:ATP binding"/>
    <property type="evidence" value="ECO:0007669"/>
    <property type="project" value="UniProtKB-KW"/>
</dbReference>
<dbReference type="Gene3D" id="1.10.287.130">
    <property type="match status" value="1"/>
</dbReference>
<dbReference type="Pfam" id="PF00512">
    <property type="entry name" value="HisKA"/>
    <property type="match status" value="1"/>
</dbReference>
<dbReference type="Pfam" id="PF08447">
    <property type="entry name" value="PAS_3"/>
    <property type="match status" value="1"/>
</dbReference>
<evidence type="ECO:0000259" key="22">
    <source>
        <dbReference type="PROSITE" id="PS50894"/>
    </source>
</evidence>
<dbReference type="Pfam" id="PF07495">
    <property type="entry name" value="Y_Y_Y"/>
    <property type="match status" value="1"/>
</dbReference>
<dbReference type="InterPro" id="IPR013783">
    <property type="entry name" value="Ig-like_fold"/>
</dbReference>
<evidence type="ECO:0000259" key="19">
    <source>
        <dbReference type="PROSITE" id="PS50110"/>
    </source>
</evidence>
<dbReference type="InterPro" id="IPR036097">
    <property type="entry name" value="HisK_dim/P_sf"/>
</dbReference>
<evidence type="ECO:0000256" key="8">
    <source>
        <dbReference type="ARBA" id="ARBA00022741"/>
    </source>
</evidence>
<keyword evidence="24" id="KW-1185">Reference proteome</keyword>
<dbReference type="FunFam" id="3.30.565.10:FF:000010">
    <property type="entry name" value="Sensor histidine kinase RcsC"/>
    <property type="match status" value="1"/>
</dbReference>
<evidence type="ECO:0000256" key="14">
    <source>
        <dbReference type="ARBA" id="ARBA00064003"/>
    </source>
</evidence>
<dbReference type="InterPro" id="IPR015943">
    <property type="entry name" value="WD40/YVTN_repeat-like_dom_sf"/>
</dbReference>
<dbReference type="GO" id="GO:0000155">
    <property type="term" value="F:phosphorelay sensor kinase activity"/>
    <property type="evidence" value="ECO:0007669"/>
    <property type="project" value="InterPro"/>
</dbReference>
<gene>
    <name evidence="23" type="ORF">dnl_29330</name>
</gene>
<dbReference type="FunFam" id="1.10.287.130:FF:000002">
    <property type="entry name" value="Two-component osmosensing histidine kinase"/>
    <property type="match status" value="1"/>
</dbReference>
<dbReference type="PRINTS" id="PR00344">
    <property type="entry name" value="BCTRLSENSOR"/>
</dbReference>
<dbReference type="SMART" id="SM00388">
    <property type="entry name" value="HisKA"/>
    <property type="match status" value="1"/>
</dbReference>
<dbReference type="InterPro" id="IPR000014">
    <property type="entry name" value="PAS"/>
</dbReference>
<keyword evidence="6" id="KW-0808">Transferase</keyword>
<evidence type="ECO:0000259" key="20">
    <source>
        <dbReference type="PROSITE" id="PS50112"/>
    </source>
</evidence>
<dbReference type="GO" id="GO:0005886">
    <property type="term" value="C:plasma membrane"/>
    <property type="evidence" value="ECO:0007669"/>
    <property type="project" value="UniProtKB-SubCell"/>
</dbReference>
<dbReference type="SUPFAM" id="SSF55874">
    <property type="entry name" value="ATPase domain of HSP90 chaperone/DNA topoisomerase II/histidine kinase"/>
    <property type="match status" value="1"/>
</dbReference>
<evidence type="ECO:0000256" key="7">
    <source>
        <dbReference type="ARBA" id="ARBA00022692"/>
    </source>
</evidence>
<dbReference type="InterPro" id="IPR003661">
    <property type="entry name" value="HisK_dim/P_dom"/>
</dbReference>
<dbReference type="InterPro" id="IPR036890">
    <property type="entry name" value="HATPase_C_sf"/>
</dbReference>
<dbReference type="InterPro" id="IPR008207">
    <property type="entry name" value="Sig_transdc_His_kin_Hpt_dom"/>
</dbReference>
<reference evidence="23" key="1">
    <citation type="journal article" date="2021" name="Microb. Physiol.">
        <title>Proteogenomic Insights into the Physiology of Marine, Sulfate-Reducing, Filamentous Desulfonema limicola and Desulfonema magnum.</title>
        <authorList>
            <person name="Schnaars V."/>
            <person name="Wohlbrand L."/>
            <person name="Scheve S."/>
            <person name="Hinrichs C."/>
            <person name="Reinhardt R."/>
            <person name="Rabus R."/>
        </authorList>
    </citation>
    <scope>NUCLEOTIDE SEQUENCE</scope>
    <source>
        <strain evidence="23">5ac10</strain>
    </source>
</reference>
<evidence type="ECO:0000313" key="23">
    <source>
        <dbReference type="EMBL" id="QTA80623.1"/>
    </source>
</evidence>
<dbReference type="KEGG" id="dli:dnl_29330"/>
<keyword evidence="11" id="KW-1133">Transmembrane helix</keyword>
<feature type="modified residue" description="Phosphohistidine" evidence="16">
    <location>
        <position position="1585"/>
    </location>
</feature>
<evidence type="ECO:0000256" key="13">
    <source>
        <dbReference type="ARBA" id="ARBA00023136"/>
    </source>
</evidence>
<dbReference type="InterPro" id="IPR000700">
    <property type="entry name" value="PAS-assoc_C"/>
</dbReference>
<proteinExistence type="predicted"/>
<evidence type="ECO:0000256" key="1">
    <source>
        <dbReference type="ARBA" id="ARBA00000085"/>
    </source>
</evidence>
<dbReference type="InterPro" id="IPR011110">
    <property type="entry name" value="Reg_prop"/>
</dbReference>
<keyword evidence="12" id="KW-0902">Two-component regulatory system</keyword>
<feature type="domain" description="PAS" evidence="20">
    <location>
        <begin position="881"/>
        <end position="928"/>
    </location>
</feature>
<dbReference type="PROSITE" id="PS50110">
    <property type="entry name" value="RESPONSE_REGULATORY"/>
    <property type="match status" value="2"/>
</dbReference>
<dbReference type="InterPro" id="IPR011123">
    <property type="entry name" value="Y_Y_Y"/>
</dbReference>
<dbReference type="Pfam" id="PF01627">
    <property type="entry name" value="Hpt"/>
    <property type="match status" value="1"/>
</dbReference>
<feature type="domain" description="HPt" evidence="22">
    <location>
        <begin position="1546"/>
        <end position="1639"/>
    </location>
</feature>
<dbReference type="Pfam" id="PF00072">
    <property type="entry name" value="Response_reg"/>
    <property type="match status" value="2"/>
</dbReference>
<dbReference type="SUPFAM" id="SSF47226">
    <property type="entry name" value="Histidine-containing phosphotransfer domain, HPT domain"/>
    <property type="match status" value="1"/>
</dbReference>
<dbReference type="Gene3D" id="3.30.450.20">
    <property type="entry name" value="PAS domain"/>
    <property type="match status" value="1"/>
</dbReference>
<keyword evidence="9 23" id="KW-0418">Kinase</keyword>
<dbReference type="SMART" id="SM00448">
    <property type="entry name" value="REC"/>
    <property type="match status" value="2"/>
</dbReference>
<evidence type="ECO:0000259" key="18">
    <source>
        <dbReference type="PROSITE" id="PS50109"/>
    </source>
</evidence>
<evidence type="ECO:0000256" key="16">
    <source>
        <dbReference type="PROSITE-ProRule" id="PRU00110"/>
    </source>
</evidence>
<comment type="subcellular location">
    <subcellularLocation>
        <location evidence="2">Cell membrane</location>
        <topology evidence="2">Multi-pass membrane protein</topology>
    </subcellularLocation>
</comment>